<dbReference type="InterPro" id="IPR039422">
    <property type="entry name" value="MarR/SlyA-like"/>
</dbReference>
<organism evidence="5 6">
    <name type="scientific">Candidatus Neomicrothrix subdominans</name>
    <dbReference type="NCBI Taxonomy" id="2954438"/>
    <lineage>
        <taxon>Bacteria</taxon>
        <taxon>Bacillati</taxon>
        <taxon>Actinomycetota</taxon>
        <taxon>Acidimicrobiia</taxon>
        <taxon>Acidimicrobiales</taxon>
        <taxon>Microthrixaceae</taxon>
        <taxon>Candidatus Neomicrothrix</taxon>
    </lineage>
</organism>
<dbReference type="InterPro" id="IPR023187">
    <property type="entry name" value="Tscrpt_reg_MarR-type_CS"/>
</dbReference>
<sequence>MFDQVTLPDHVFSRLDSLNRRAGHDIRPHLDLTIEGMRGTFGALLGMLPTDGARPSELAEAMRISKQAVGQRLVEMEARGWITINPDPIDKRARIVTRTPAGDEIKAMSEQAIAAMERNWADQVGADRYRVFKEVLNELALG</sequence>
<accession>A0A936NBW8</accession>
<dbReference type="InterPro" id="IPR000835">
    <property type="entry name" value="HTH_MarR-typ"/>
</dbReference>
<evidence type="ECO:0000256" key="2">
    <source>
        <dbReference type="ARBA" id="ARBA00023125"/>
    </source>
</evidence>
<dbReference type="Gene3D" id="1.10.10.10">
    <property type="entry name" value="Winged helix-like DNA-binding domain superfamily/Winged helix DNA-binding domain"/>
    <property type="match status" value="1"/>
</dbReference>
<keyword evidence="1" id="KW-0805">Transcription regulation</keyword>
<dbReference type="PROSITE" id="PS01117">
    <property type="entry name" value="HTH_MARR_1"/>
    <property type="match status" value="1"/>
</dbReference>
<protein>
    <submittedName>
        <fullName evidence="5">MarR family transcriptional regulator</fullName>
    </submittedName>
</protein>
<dbReference type="PANTHER" id="PTHR33164">
    <property type="entry name" value="TRANSCRIPTIONAL REGULATOR, MARR FAMILY"/>
    <property type="match status" value="1"/>
</dbReference>
<dbReference type="SMART" id="SM00347">
    <property type="entry name" value="HTH_MARR"/>
    <property type="match status" value="1"/>
</dbReference>
<dbReference type="AlphaFoldDB" id="A0A936NBW8"/>
<reference evidence="5 6" key="1">
    <citation type="submission" date="2020-10" db="EMBL/GenBank/DDBJ databases">
        <title>Connecting structure to function with the recovery of over 1000 high-quality activated sludge metagenome-assembled genomes encoding full-length rRNA genes using long-read sequencing.</title>
        <authorList>
            <person name="Singleton C.M."/>
            <person name="Petriglieri F."/>
            <person name="Kristensen J.M."/>
            <person name="Kirkegaard R.H."/>
            <person name="Michaelsen T.Y."/>
            <person name="Andersen M.H."/>
            <person name="Karst S.M."/>
            <person name="Dueholm M.S."/>
            <person name="Nielsen P.H."/>
            <person name="Albertsen M."/>
        </authorList>
    </citation>
    <scope>NUCLEOTIDE SEQUENCE [LARGE SCALE GENOMIC DNA]</scope>
    <source>
        <strain evidence="5">Lyne_18-Q3-R50-59_MAXAC.006</strain>
    </source>
</reference>
<evidence type="ECO:0000313" key="5">
    <source>
        <dbReference type="EMBL" id="MBK9297470.1"/>
    </source>
</evidence>
<evidence type="ECO:0000256" key="1">
    <source>
        <dbReference type="ARBA" id="ARBA00023015"/>
    </source>
</evidence>
<dbReference type="Proteomes" id="UP000727993">
    <property type="component" value="Unassembled WGS sequence"/>
</dbReference>
<comment type="caution">
    <text evidence="5">The sequence shown here is derived from an EMBL/GenBank/DDBJ whole genome shotgun (WGS) entry which is preliminary data.</text>
</comment>
<dbReference type="SUPFAM" id="SSF46785">
    <property type="entry name" value="Winged helix' DNA-binding domain"/>
    <property type="match status" value="1"/>
</dbReference>
<dbReference type="PANTHER" id="PTHR33164:SF99">
    <property type="entry name" value="MARR FAMILY REGULATORY PROTEIN"/>
    <property type="match status" value="1"/>
</dbReference>
<evidence type="ECO:0000259" key="4">
    <source>
        <dbReference type="PROSITE" id="PS50995"/>
    </source>
</evidence>
<dbReference type="GO" id="GO:0003677">
    <property type="term" value="F:DNA binding"/>
    <property type="evidence" value="ECO:0007669"/>
    <property type="project" value="UniProtKB-KW"/>
</dbReference>
<name>A0A936NBW8_9ACTN</name>
<dbReference type="EMBL" id="JADJZA010000007">
    <property type="protein sequence ID" value="MBK9297470.1"/>
    <property type="molecule type" value="Genomic_DNA"/>
</dbReference>
<dbReference type="GO" id="GO:0003700">
    <property type="term" value="F:DNA-binding transcription factor activity"/>
    <property type="evidence" value="ECO:0007669"/>
    <property type="project" value="InterPro"/>
</dbReference>
<dbReference type="InterPro" id="IPR036388">
    <property type="entry name" value="WH-like_DNA-bd_sf"/>
</dbReference>
<gene>
    <name evidence="5" type="ORF">IPN02_11690</name>
</gene>
<dbReference type="Pfam" id="PF12802">
    <property type="entry name" value="MarR_2"/>
    <property type="match status" value="1"/>
</dbReference>
<keyword evidence="2" id="KW-0238">DNA-binding</keyword>
<proteinExistence type="predicted"/>
<dbReference type="InterPro" id="IPR036390">
    <property type="entry name" value="WH_DNA-bd_sf"/>
</dbReference>
<evidence type="ECO:0000256" key="3">
    <source>
        <dbReference type="ARBA" id="ARBA00023163"/>
    </source>
</evidence>
<dbReference type="PROSITE" id="PS50995">
    <property type="entry name" value="HTH_MARR_2"/>
    <property type="match status" value="1"/>
</dbReference>
<evidence type="ECO:0000313" key="6">
    <source>
        <dbReference type="Proteomes" id="UP000727993"/>
    </source>
</evidence>
<feature type="domain" description="HTH marR-type" evidence="4">
    <location>
        <begin position="8"/>
        <end position="141"/>
    </location>
</feature>
<keyword evidence="3" id="KW-0804">Transcription</keyword>
<dbReference type="GO" id="GO:0006950">
    <property type="term" value="P:response to stress"/>
    <property type="evidence" value="ECO:0007669"/>
    <property type="project" value="TreeGrafter"/>
</dbReference>